<dbReference type="AlphaFoldDB" id="A0A7S0DRZ6"/>
<dbReference type="GO" id="GO:0003847">
    <property type="term" value="F:1-alkyl-2-acetylglycerophosphocholine esterase activity"/>
    <property type="evidence" value="ECO:0007669"/>
    <property type="project" value="UniProtKB-EC"/>
</dbReference>
<sequence length="164" mass="18265">MEAMRNHIFQNGSFEGVIDRKKVLGAGFSYGSATASLESVMNPEAYRAVILWDGWFFIDQGEGIPFPKEAHDSGLKHKALFVGSTEFSNYKKLSGYTKSLIKTGLNGTRSLVLPNSKHEHFTDCPFWLPTTLVEALSGKKEGGYLRSYIKLRDEMIAFIESTCG</sequence>
<evidence type="ECO:0000256" key="2">
    <source>
        <dbReference type="ARBA" id="ARBA00022801"/>
    </source>
</evidence>
<evidence type="ECO:0000256" key="1">
    <source>
        <dbReference type="ARBA" id="ARBA00013201"/>
    </source>
</evidence>
<accession>A0A7S0DRZ6</accession>
<organism evidence="5">
    <name type="scientific">Amorphochlora amoebiformis</name>
    <dbReference type="NCBI Taxonomy" id="1561963"/>
    <lineage>
        <taxon>Eukaryota</taxon>
        <taxon>Sar</taxon>
        <taxon>Rhizaria</taxon>
        <taxon>Cercozoa</taxon>
        <taxon>Chlorarachniophyceae</taxon>
        <taxon>Amorphochlora</taxon>
    </lineage>
</organism>
<protein>
    <recommendedName>
        <fullName evidence="1">1-alkyl-2-acetylglycerophosphocholine esterase</fullName>
        <ecNumber evidence="1">3.1.1.47</ecNumber>
    </recommendedName>
</protein>
<dbReference type="EMBL" id="HBEM01032787">
    <property type="protein sequence ID" value="CAD8463435.1"/>
    <property type="molecule type" value="Transcribed_RNA"/>
</dbReference>
<dbReference type="Gene3D" id="3.40.50.1820">
    <property type="entry name" value="alpha/beta hydrolase"/>
    <property type="match status" value="1"/>
</dbReference>
<dbReference type="PANTHER" id="PTHR10272">
    <property type="entry name" value="PLATELET-ACTIVATING FACTOR ACETYLHYDROLASE"/>
    <property type="match status" value="1"/>
</dbReference>
<name>A0A7S0DRZ6_9EUKA</name>
<dbReference type="InterPro" id="IPR029058">
    <property type="entry name" value="AB_hydrolase_fold"/>
</dbReference>
<dbReference type="EC" id="3.1.1.47" evidence="1"/>
<keyword evidence="4" id="KW-0443">Lipid metabolism</keyword>
<dbReference type="Pfam" id="PF03403">
    <property type="entry name" value="PAF-AH_p_II"/>
    <property type="match status" value="1"/>
</dbReference>
<evidence type="ECO:0000256" key="3">
    <source>
        <dbReference type="ARBA" id="ARBA00022963"/>
    </source>
</evidence>
<proteinExistence type="predicted"/>
<keyword evidence="2" id="KW-0378">Hydrolase</keyword>
<evidence type="ECO:0000256" key="4">
    <source>
        <dbReference type="ARBA" id="ARBA00023098"/>
    </source>
</evidence>
<dbReference type="PANTHER" id="PTHR10272:SF0">
    <property type="entry name" value="PLATELET-ACTIVATING FACTOR ACETYLHYDROLASE"/>
    <property type="match status" value="1"/>
</dbReference>
<evidence type="ECO:0000313" key="5">
    <source>
        <dbReference type="EMBL" id="CAD8463435.1"/>
    </source>
</evidence>
<dbReference type="GO" id="GO:0016042">
    <property type="term" value="P:lipid catabolic process"/>
    <property type="evidence" value="ECO:0007669"/>
    <property type="project" value="UniProtKB-KW"/>
</dbReference>
<keyword evidence="3" id="KW-0442">Lipid degradation</keyword>
<gene>
    <name evidence="5" type="ORF">LAMO00422_LOCUS22397</name>
</gene>
<reference evidence="5" key="1">
    <citation type="submission" date="2021-01" db="EMBL/GenBank/DDBJ databases">
        <authorList>
            <person name="Corre E."/>
            <person name="Pelletier E."/>
            <person name="Niang G."/>
            <person name="Scheremetjew M."/>
            <person name="Finn R."/>
            <person name="Kale V."/>
            <person name="Holt S."/>
            <person name="Cochrane G."/>
            <person name="Meng A."/>
            <person name="Brown T."/>
            <person name="Cohen L."/>
        </authorList>
    </citation>
    <scope>NUCLEOTIDE SEQUENCE</scope>
    <source>
        <strain evidence="5">CCMP2058</strain>
    </source>
</reference>
<dbReference type="SUPFAM" id="SSF53474">
    <property type="entry name" value="alpha/beta-Hydrolases"/>
    <property type="match status" value="1"/>
</dbReference>